<evidence type="ECO:0000256" key="8">
    <source>
        <dbReference type="ARBA" id="ARBA00023027"/>
    </source>
</evidence>
<dbReference type="InterPro" id="IPR050241">
    <property type="entry name" value="NAD-cap_RNA_hydrolase_NudC"/>
</dbReference>
<evidence type="ECO:0000256" key="1">
    <source>
        <dbReference type="ARBA" id="ARBA00001946"/>
    </source>
</evidence>
<keyword evidence="5" id="KW-0479">Metal-binding</keyword>
<evidence type="ECO:0000256" key="6">
    <source>
        <dbReference type="ARBA" id="ARBA00022801"/>
    </source>
</evidence>
<name>A0A7S0HYT4_9CRYP</name>
<feature type="domain" description="Nudix hydrolase" evidence="10">
    <location>
        <begin position="252"/>
        <end position="385"/>
    </location>
</feature>
<comment type="similarity">
    <text evidence="3">Belongs to the Nudix hydrolase family. NudC subfamily.</text>
</comment>
<dbReference type="GO" id="GO:0035529">
    <property type="term" value="F:NADH pyrophosphatase activity"/>
    <property type="evidence" value="ECO:0007669"/>
    <property type="project" value="TreeGrafter"/>
</dbReference>
<comment type="cofactor">
    <cofactor evidence="2">
        <name>Zn(2+)</name>
        <dbReference type="ChEBI" id="CHEBI:29105"/>
    </cofactor>
</comment>
<comment type="catalytic activity">
    <reaction evidence="9">
        <text>a 5'-end NAD(+)-phospho-ribonucleoside in mRNA + H2O = a 5'-end phospho-adenosine-phospho-ribonucleoside in mRNA + beta-nicotinamide D-ribonucleotide + 2 H(+)</text>
        <dbReference type="Rhea" id="RHEA:60876"/>
        <dbReference type="Rhea" id="RHEA-COMP:15698"/>
        <dbReference type="Rhea" id="RHEA-COMP:15719"/>
        <dbReference type="ChEBI" id="CHEBI:14649"/>
        <dbReference type="ChEBI" id="CHEBI:15377"/>
        <dbReference type="ChEBI" id="CHEBI:15378"/>
        <dbReference type="ChEBI" id="CHEBI:144029"/>
        <dbReference type="ChEBI" id="CHEBI:144051"/>
    </reaction>
    <physiologicalReaction direction="left-to-right" evidence="9">
        <dbReference type="Rhea" id="RHEA:60877"/>
    </physiologicalReaction>
</comment>
<dbReference type="SUPFAM" id="SSF55811">
    <property type="entry name" value="Nudix"/>
    <property type="match status" value="1"/>
</dbReference>
<protein>
    <recommendedName>
        <fullName evidence="4">NAD(+) diphosphatase</fullName>
        <ecNumber evidence="4">3.6.1.22</ecNumber>
    </recommendedName>
</protein>
<dbReference type="InterPro" id="IPR000086">
    <property type="entry name" value="NUDIX_hydrolase_dom"/>
</dbReference>
<dbReference type="PROSITE" id="PS51462">
    <property type="entry name" value="NUDIX"/>
    <property type="match status" value="1"/>
</dbReference>
<dbReference type="CDD" id="cd03429">
    <property type="entry name" value="NUDIX_NADH_pyrophosphatase_Nudt13"/>
    <property type="match status" value="1"/>
</dbReference>
<dbReference type="NCBIfam" id="NF001299">
    <property type="entry name" value="PRK00241.1"/>
    <property type="match status" value="1"/>
</dbReference>
<dbReference type="GO" id="GO:0005829">
    <property type="term" value="C:cytosol"/>
    <property type="evidence" value="ECO:0007669"/>
    <property type="project" value="TreeGrafter"/>
</dbReference>
<keyword evidence="6" id="KW-0378">Hydrolase</keyword>
<evidence type="ECO:0000256" key="5">
    <source>
        <dbReference type="ARBA" id="ARBA00022723"/>
    </source>
</evidence>
<gene>
    <name evidence="11" type="ORF">HPHI1048_LOCUS22381</name>
</gene>
<evidence type="ECO:0000256" key="4">
    <source>
        <dbReference type="ARBA" id="ARBA00012381"/>
    </source>
</evidence>
<dbReference type="InterPro" id="IPR049734">
    <property type="entry name" value="NudC-like_C"/>
</dbReference>
<dbReference type="Gene3D" id="3.90.79.20">
    <property type="match status" value="1"/>
</dbReference>
<evidence type="ECO:0000256" key="7">
    <source>
        <dbReference type="ARBA" id="ARBA00022842"/>
    </source>
</evidence>
<dbReference type="PROSITE" id="PS00893">
    <property type="entry name" value="NUDIX_BOX"/>
    <property type="match status" value="1"/>
</dbReference>
<dbReference type="Gene3D" id="3.90.79.10">
    <property type="entry name" value="Nucleoside Triphosphate Pyrophosphohydrolase"/>
    <property type="match status" value="1"/>
</dbReference>
<organism evidence="11">
    <name type="scientific">Hanusia phi</name>
    <dbReference type="NCBI Taxonomy" id="3032"/>
    <lineage>
        <taxon>Eukaryota</taxon>
        <taxon>Cryptophyceae</taxon>
        <taxon>Pyrenomonadales</taxon>
        <taxon>Geminigeraceae</taxon>
        <taxon>Hanusia</taxon>
    </lineage>
</organism>
<reference evidence="11" key="1">
    <citation type="submission" date="2021-01" db="EMBL/GenBank/DDBJ databases">
        <authorList>
            <person name="Corre E."/>
            <person name="Pelletier E."/>
            <person name="Niang G."/>
            <person name="Scheremetjew M."/>
            <person name="Finn R."/>
            <person name="Kale V."/>
            <person name="Holt S."/>
            <person name="Cochrane G."/>
            <person name="Meng A."/>
            <person name="Brown T."/>
            <person name="Cohen L."/>
        </authorList>
    </citation>
    <scope>NUCLEOTIDE SEQUENCE</scope>
    <source>
        <strain evidence="11">CCMP325</strain>
    </source>
</reference>
<keyword evidence="7" id="KW-0460">Magnesium</keyword>
<dbReference type="InterPro" id="IPR015375">
    <property type="entry name" value="NADH_PPase-like_N"/>
</dbReference>
<evidence type="ECO:0000313" key="11">
    <source>
        <dbReference type="EMBL" id="CAD8506038.1"/>
    </source>
</evidence>
<dbReference type="InterPro" id="IPR020084">
    <property type="entry name" value="NUDIX_hydrolase_CS"/>
</dbReference>
<keyword evidence="8" id="KW-0520">NAD</keyword>
<dbReference type="AlphaFoldDB" id="A0A7S0HYT4"/>
<dbReference type="GO" id="GO:0019677">
    <property type="term" value="P:NAD+ catabolic process"/>
    <property type="evidence" value="ECO:0007669"/>
    <property type="project" value="TreeGrafter"/>
</dbReference>
<dbReference type="PANTHER" id="PTHR42904:SF6">
    <property type="entry name" value="NAD-CAPPED RNA HYDROLASE NUDT12"/>
    <property type="match status" value="1"/>
</dbReference>
<accession>A0A7S0HYT4</accession>
<dbReference type="EC" id="3.6.1.22" evidence="4"/>
<evidence type="ECO:0000259" key="10">
    <source>
        <dbReference type="PROSITE" id="PS51462"/>
    </source>
</evidence>
<dbReference type="Pfam" id="PF00293">
    <property type="entry name" value="NUDIX"/>
    <property type="match status" value="1"/>
</dbReference>
<sequence>MSRRILSRFSGHMLAVGWLQQTFSFPVYSPGLRIMSYNPPLAARKMSMKDAGYSFEDYREKRSTFEPTARRLNDAAQAQQAWPNYYSCPSLQKDLREKLSDEAEFKHSMTEANARFILVWRGKNLFKRHDNIEDFLEPIFLRFAQVESLAMNEDVVKMYIGEMDSLRYFALDVSTLELDDIAVPQGGFFEQLRTAGGILEKDDDAGLLATARGLSVWHRSLSFCSNCGSGNLRPDKAGSMRRCRECKSGFYPRIDPSVIVLVSSSCGKHALLGRKAVWPTGRYSVLAGFTEVGESLEETVIREVYEESGVAVDPNSIRFFSSQSWPFPRSLMIAFTARAVEAADGKLPAINIDENEMDDVKWFSREDIEKGLAAEQQKLSIPGRAAVAHALIMDWMGVEKNQ</sequence>
<comment type="cofactor">
    <cofactor evidence="1">
        <name>Mg(2+)</name>
        <dbReference type="ChEBI" id="CHEBI:18420"/>
    </cofactor>
</comment>
<dbReference type="GO" id="GO:0046872">
    <property type="term" value="F:metal ion binding"/>
    <property type="evidence" value="ECO:0007669"/>
    <property type="project" value="UniProtKB-KW"/>
</dbReference>
<proteinExistence type="inferred from homology"/>
<evidence type="ECO:0000256" key="9">
    <source>
        <dbReference type="ARBA" id="ARBA00023679"/>
    </source>
</evidence>
<dbReference type="EMBL" id="HBEO01033106">
    <property type="protein sequence ID" value="CAD8506038.1"/>
    <property type="molecule type" value="Transcribed_RNA"/>
</dbReference>
<evidence type="ECO:0000256" key="3">
    <source>
        <dbReference type="ARBA" id="ARBA00009595"/>
    </source>
</evidence>
<dbReference type="InterPro" id="IPR015797">
    <property type="entry name" value="NUDIX_hydrolase-like_dom_sf"/>
</dbReference>
<dbReference type="GO" id="GO:0005777">
    <property type="term" value="C:peroxisome"/>
    <property type="evidence" value="ECO:0007669"/>
    <property type="project" value="TreeGrafter"/>
</dbReference>
<dbReference type="Pfam" id="PF09296">
    <property type="entry name" value="NUDIX-like"/>
    <property type="match status" value="1"/>
</dbReference>
<evidence type="ECO:0000256" key="2">
    <source>
        <dbReference type="ARBA" id="ARBA00001947"/>
    </source>
</evidence>
<dbReference type="GO" id="GO:0006742">
    <property type="term" value="P:NADP+ catabolic process"/>
    <property type="evidence" value="ECO:0007669"/>
    <property type="project" value="TreeGrafter"/>
</dbReference>
<dbReference type="PANTHER" id="PTHR42904">
    <property type="entry name" value="NUDIX HYDROLASE, NUDC SUBFAMILY"/>
    <property type="match status" value="1"/>
</dbReference>